<dbReference type="InterPro" id="IPR003761">
    <property type="entry name" value="Exonuc_VII_S"/>
</dbReference>
<dbReference type="HAMAP" id="MF_00337">
    <property type="entry name" value="Exonuc_7_S"/>
    <property type="match status" value="1"/>
</dbReference>
<dbReference type="PANTHER" id="PTHR34137">
    <property type="entry name" value="EXODEOXYRIBONUCLEASE 7 SMALL SUBUNIT"/>
    <property type="match status" value="1"/>
</dbReference>
<dbReference type="EC" id="3.1.11.6" evidence="6"/>
<evidence type="ECO:0000256" key="5">
    <source>
        <dbReference type="ARBA" id="ARBA00022839"/>
    </source>
</evidence>
<comment type="catalytic activity">
    <reaction evidence="6">
        <text>Exonucleolytic cleavage in either 5'- to 3'- or 3'- to 5'-direction to yield nucleoside 5'-phosphates.</text>
        <dbReference type="EC" id="3.1.11.6"/>
    </reaction>
</comment>
<evidence type="ECO:0000256" key="6">
    <source>
        <dbReference type="HAMAP-Rule" id="MF_00337"/>
    </source>
</evidence>
<dbReference type="InterPro" id="IPR037004">
    <property type="entry name" value="Exonuc_VII_ssu_sf"/>
</dbReference>
<keyword evidence="2 6" id="KW-0963">Cytoplasm</keyword>
<evidence type="ECO:0000313" key="7">
    <source>
        <dbReference type="EMBL" id="EDY19108.1"/>
    </source>
</evidence>
<keyword evidence="5 6" id="KW-0269">Exonuclease</keyword>
<evidence type="ECO:0000256" key="4">
    <source>
        <dbReference type="ARBA" id="ARBA00022801"/>
    </source>
</evidence>
<evidence type="ECO:0000256" key="1">
    <source>
        <dbReference type="ARBA" id="ARBA00009998"/>
    </source>
</evidence>
<evidence type="ECO:0000256" key="2">
    <source>
        <dbReference type="ARBA" id="ARBA00022490"/>
    </source>
</evidence>
<dbReference type="AlphaFoldDB" id="B4D2Z7"/>
<dbReference type="SUPFAM" id="SSF116842">
    <property type="entry name" value="XseB-like"/>
    <property type="match status" value="1"/>
</dbReference>
<dbReference type="eggNOG" id="COG1722">
    <property type="taxonomic scope" value="Bacteria"/>
</dbReference>
<keyword evidence="4 6" id="KW-0378">Hydrolase</keyword>
<dbReference type="PIRSF" id="PIRSF006488">
    <property type="entry name" value="Exonuc_VII_S"/>
    <property type="match status" value="1"/>
</dbReference>
<accession>B4D2Z7</accession>
<dbReference type="PANTHER" id="PTHR34137:SF1">
    <property type="entry name" value="EXODEOXYRIBONUCLEASE 7 SMALL SUBUNIT"/>
    <property type="match status" value="1"/>
</dbReference>
<comment type="subunit">
    <text evidence="6">Heterooligomer composed of large and small subunits.</text>
</comment>
<dbReference type="GO" id="GO:0008855">
    <property type="term" value="F:exodeoxyribonuclease VII activity"/>
    <property type="evidence" value="ECO:0007669"/>
    <property type="project" value="UniProtKB-UniRule"/>
</dbReference>
<comment type="caution">
    <text evidence="7">The sequence shown here is derived from an EMBL/GenBank/DDBJ whole genome shotgun (WGS) entry which is preliminary data.</text>
</comment>
<comment type="function">
    <text evidence="6">Bidirectionally degrades single-stranded DNA into large acid-insoluble oligonucleotides, which are then degraded further into small acid-soluble oligonucleotides.</text>
</comment>
<comment type="similarity">
    <text evidence="1 6">Belongs to the XseB family.</text>
</comment>
<dbReference type="EMBL" id="ABVL01000009">
    <property type="protein sequence ID" value="EDY19108.1"/>
    <property type="molecule type" value="Genomic_DNA"/>
</dbReference>
<evidence type="ECO:0000256" key="3">
    <source>
        <dbReference type="ARBA" id="ARBA00022722"/>
    </source>
</evidence>
<organism evidence="7 8">
    <name type="scientific">Chthoniobacter flavus Ellin428</name>
    <dbReference type="NCBI Taxonomy" id="497964"/>
    <lineage>
        <taxon>Bacteria</taxon>
        <taxon>Pseudomonadati</taxon>
        <taxon>Verrucomicrobiota</taxon>
        <taxon>Spartobacteria</taxon>
        <taxon>Chthoniobacterales</taxon>
        <taxon>Chthoniobacteraceae</taxon>
        <taxon>Chthoniobacter</taxon>
    </lineage>
</organism>
<dbReference type="NCBIfam" id="TIGR01280">
    <property type="entry name" value="xseB"/>
    <property type="match status" value="1"/>
</dbReference>
<dbReference type="GO" id="GO:0005829">
    <property type="term" value="C:cytosol"/>
    <property type="evidence" value="ECO:0007669"/>
    <property type="project" value="TreeGrafter"/>
</dbReference>
<dbReference type="NCBIfam" id="NF002140">
    <property type="entry name" value="PRK00977.1-4"/>
    <property type="match status" value="1"/>
</dbReference>
<dbReference type="InParanoid" id="B4D2Z7"/>
<name>B4D2Z7_9BACT</name>
<dbReference type="FunCoup" id="B4D2Z7">
    <property type="interactions" value="352"/>
</dbReference>
<dbReference type="Pfam" id="PF02609">
    <property type="entry name" value="Exonuc_VII_S"/>
    <property type="match status" value="1"/>
</dbReference>
<dbReference type="Gene3D" id="1.10.287.1040">
    <property type="entry name" value="Exonuclease VII, small subunit"/>
    <property type="match status" value="1"/>
</dbReference>
<dbReference type="Proteomes" id="UP000005824">
    <property type="component" value="Unassembled WGS sequence"/>
</dbReference>
<keyword evidence="8" id="KW-1185">Reference proteome</keyword>
<dbReference type="GO" id="GO:0009318">
    <property type="term" value="C:exodeoxyribonuclease VII complex"/>
    <property type="evidence" value="ECO:0007669"/>
    <property type="project" value="UniProtKB-UniRule"/>
</dbReference>
<evidence type="ECO:0000313" key="8">
    <source>
        <dbReference type="Proteomes" id="UP000005824"/>
    </source>
</evidence>
<dbReference type="STRING" id="497964.CfE428DRAFT_3285"/>
<dbReference type="RefSeq" id="WP_006980610.1">
    <property type="nucleotide sequence ID" value="NZ_ABVL01000009.1"/>
</dbReference>
<protein>
    <recommendedName>
        <fullName evidence="6">Exodeoxyribonuclease 7 small subunit</fullName>
        <ecNumber evidence="6">3.1.11.6</ecNumber>
    </recommendedName>
    <alternativeName>
        <fullName evidence="6">Exodeoxyribonuclease VII small subunit</fullName>
        <shortName evidence="6">Exonuclease VII small subunit</shortName>
    </alternativeName>
</protein>
<reference evidence="7 8" key="1">
    <citation type="journal article" date="2011" name="J. Bacteriol.">
        <title>Genome sequence of Chthoniobacter flavus Ellin428, an aerobic heterotrophic soil bacterium.</title>
        <authorList>
            <person name="Kant R."/>
            <person name="van Passel M.W."/>
            <person name="Palva A."/>
            <person name="Lucas S."/>
            <person name="Lapidus A."/>
            <person name="Glavina Del Rio T."/>
            <person name="Dalin E."/>
            <person name="Tice H."/>
            <person name="Bruce D."/>
            <person name="Goodwin L."/>
            <person name="Pitluck S."/>
            <person name="Larimer F.W."/>
            <person name="Land M.L."/>
            <person name="Hauser L."/>
            <person name="Sangwan P."/>
            <person name="de Vos W.M."/>
            <person name="Janssen P.H."/>
            <person name="Smidt H."/>
        </authorList>
    </citation>
    <scope>NUCLEOTIDE SEQUENCE [LARGE SCALE GENOMIC DNA]</scope>
    <source>
        <strain evidence="7 8">Ellin428</strain>
    </source>
</reference>
<comment type="subcellular location">
    <subcellularLocation>
        <location evidence="6">Cytoplasm</location>
    </subcellularLocation>
</comment>
<gene>
    <name evidence="6" type="primary">xseB</name>
    <name evidence="7" type="ORF">CfE428DRAFT_3285</name>
</gene>
<sequence length="96" mass="10962">MPNKTPAPKSEETFESAMTRLEQIVELMESDKLPLEELLTRYEEGVTLVKVCEQKLSAVEKRIEIITRNAAGEPQIEEFEPEKKPAAKLRDDVSLF</sequence>
<dbReference type="GO" id="GO:0006308">
    <property type="term" value="P:DNA catabolic process"/>
    <property type="evidence" value="ECO:0007669"/>
    <property type="project" value="UniProtKB-UniRule"/>
</dbReference>
<proteinExistence type="inferred from homology"/>
<keyword evidence="3 6" id="KW-0540">Nuclease</keyword>